<protein>
    <submittedName>
        <fullName evidence="6">Putative ABC transporter ATP-binding protein YbiT</fullName>
    </submittedName>
</protein>
<dbReference type="SMART" id="SM00382">
    <property type="entry name" value="AAA"/>
    <property type="match status" value="2"/>
</dbReference>
<evidence type="ECO:0000259" key="5">
    <source>
        <dbReference type="PROSITE" id="PS50893"/>
    </source>
</evidence>
<dbReference type="GO" id="GO:0003676">
    <property type="term" value="F:nucleic acid binding"/>
    <property type="evidence" value="ECO:0007669"/>
    <property type="project" value="UniProtKB-ARBA"/>
</dbReference>
<evidence type="ECO:0000256" key="2">
    <source>
        <dbReference type="ARBA" id="ARBA00022741"/>
    </source>
</evidence>
<dbReference type="Pfam" id="PF12848">
    <property type="entry name" value="ABC_tran_Xtn"/>
    <property type="match status" value="1"/>
</dbReference>
<dbReference type="InterPro" id="IPR003439">
    <property type="entry name" value="ABC_transporter-like_ATP-bd"/>
</dbReference>
<dbReference type="Pfam" id="PF00005">
    <property type="entry name" value="ABC_tran"/>
    <property type="match status" value="2"/>
</dbReference>
<dbReference type="InterPro" id="IPR017871">
    <property type="entry name" value="ABC_transporter-like_CS"/>
</dbReference>
<dbReference type="PANTHER" id="PTHR42855:SF1">
    <property type="entry name" value="ABC TRANSPORTER DOMAIN-CONTAINING PROTEIN"/>
    <property type="match status" value="1"/>
</dbReference>
<dbReference type="InterPro" id="IPR032781">
    <property type="entry name" value="ABC_tran_Xtn"/>
</dbReference>
<gene>
    <name evidence="6" type="primary">ybiT</name>
    <name evidence="6" type="ORF">BMF81_01536</name>
</gene>
<dbReference type="EMBL" id="CP020114">
    <property type="protein sequence ID" value="AVZ30200.1"/>
    <property type="molecule type" value="Genomic_DNA"/>
</dbReference>
<dbReference type="PANTHER" id="PTHR42855">
    <property type="entry name" value="ABC TRANSPORTER ATP-BINDING SUBUNIT"/>
    <property type="match status" value="1"/>
</dbReference>
<evidence type="ECO:0000313" key="6">
    <source>
        <dbReference type="EMBL" id="AVZ30200.1"/>
    </source>
</evidence>
<dbReference type="InterPro" id="IPR003593">
    <property type="entry name" value="AAA+_ATPase"/>
</dbReference>
<evidence type="ECO:0000256" key="4">
    <source>
        <dbReference type="SAM" id="Coils"/>
    </source>
</evidence>
<dbReference type="PROSITE" id="PS00211">
    <property type="entry name" value="ABC_TRANSPORTER_1"/>
    <property type="match status" value="2"/>
</dbReference>
<dbReference type="InterPro" id="IPR051309">
    <property type="entry name" value="ABCF_ATPase"/>
</dbReference>
<keyword evidence="3 6" id="KW-0067">ATP-binding</keyword>
<dbReference type="FunFam" id="3.40.50.300:FF:000309">
    <property type="entry name" value="ABC transporter ATP-binding protein"/>
    <property type="match status" value="1"/>
</dbReference>
<sequence length="594" mass="67070">MDKVELIIVNIESSVSTSSLTTHTLPERNLMLRLEHISKIYPTGEVLKDINWEVKPGERIGLVGVNGAGKSTQLKIITGEIEPTAGEIIRPNSLHIAYLNQEFEVDPGRTVREEFWIVFEEANKVQMSLAQVQRDMETATPEELDKLIDKLDRLQRQFEALDGYNLDARIGKILPEMGFDSEDGDRLVSAFSGGWQMRMSLGKILLQKPDLLLLDEPTNHLDLETIEWLENYLKNLNTPMVIVSHDREFLDRLCTHIVETERGVSTTYLGNYSAYLEQKAENQLAQLSAYERQQKELEKQQTFVDRFRASATRSTQAKSREKQLEKIERIEAPVAGVKTLHFRFPPAPRSGREVVEIKDLTHVYDDKILFLATNLLIERGDRIAFLGPNGAGKSTLLRVIMGMEPPTEGIAKLGDHNVLPGYFEQNQAEALDLKKTVMETIHDEVPDWTNEEVRRLLGRFLFTGETAFKSVGALSGGEKARLALAKMLLRPANLLILDEPTNHLDIPAKEMLEESLQNYDGTAIVVSHDRYFISQVANKIVEIRDGEFRVYLGDYHYYLDKIAEEKEQAKLAAIAAEKAAKKAAKATKSSGKGK</sequence>
<feature type="coiled-coil region" evidence="4">
    <location>
        <begin position="273"/>
        <end position="300"/>
    </location>
</feature>
<evidence type="ECO:0000313" key="7">
    <source>
        <dbReference type="Proteomes" id="UP000244056"/>
    </source>
</evidence>
<name>A0A2S0Q7C8_NODSP</name>
<feature type="domain" description="ABC transporter" evidence="5">
    <location>
        <begin position="355"/>
        <end position="570"/>
    </location>
</feature>
<organism evidence="6 7">
    <name type="scientific">Nodularia spumigena UHCC 0039</name>
    <dbReference type="NCBI Taxonomy" id="1914872"/>
    <lineage>
        <taxon>Bacteria</taxon>
        <taxon>Bacillati</taxon>
        <taxon>Cyanobacteriota</taxon>
        <taxon>Cyanophyceae</taxon>
        <taxon>Nostocales</taxon>
        <taxon>Nodulariaceae</taxon>
        <taxon>Nodularia</taxon>
    </lineage>
</organism>
<reference evidence="6 7" key="1">
    <citation type="submission" date="2017-03" db="EMBL/GenBank/DDBJ databases">
        <title>Comparative genomics of the toxic Baltic Sea cyanobacteria Nodularia spumigena UHCC 0039 and its response on varying salinity.</title>
        <authorList>
            <person name="Teikari J.E."/>
        </authorList>
    </citation>
    <scope>NUCLEOTIDE SEQUENCE [LARGE SCALE GENOMIC DNA]</scope>
    <source>
        <strain evidence="6 7">UHCC 0039</strain>
    </source>
</reference>
<dbReference type="FunFam" id="3.40.50.300:FF:000011">
    <property type="entry name" value="Putative ABC transporter ATP-binding component"/>
    <property type="match status" value="1"/>
</dbReference>
<dbReference type="KEGG" id="nsp:BMF81_01536"/>
<dbReference type="PROSITE" id="PS50893">
    <property type="entry name" value="ABC_TRANSPORTER_2"/>
    <property type="match status" value="2"/>
</dbReference>
<dbReference type="CDD" id="cd03221">
    <property type="entry name" value="ABCF_EF-3"/>
    <property type="match status" value="2"/>
</dbReference>
<keyword evidence="1" id="KW-0677">Repeat</keyword>
<dbReference type="Proteomes" id="UP000244056">
    <property type="component" value="Chromosome"/>
</dbReference>
<dbReference type="AlphaFoldDB" id="A0A2S0Q7C8"/>
<accession>A0A2S0Q7C8</accession>
<dbReference type="InterPro" id="IPR027417">
    <property type="entry name" value="P-loop_NTPase"/>
</dbReference>
<keyword evidence="2" id="KW-0547">Nucleotide-binding</keyword>
<proteinExistence type="predicted"/>
<dbReference type="SUPFAM" id="SSF52540">
    <property type="entry name" value="P-loop containing nucleoside triphosphate hydrolases"/>
    <property type="match status" value="2"/>
</dbReference>
<dbReference type="Gene3D" id="3.40.50.300">
    <property type="entry name" value="P-loop containing nucleotide triphosphate hydrolases"/>
    <property type="match status" value="2"/>
</dbReference>
<dbReference type="GO" id="GO:0016887">
    <property type="term" value="F:ATP hydrolysis activity"/>
    <property type="evidence" value="ECO:0007669"/>
    <property type="project" value="InterPro"/>
</dbReference>
<feature type="domain" description="ABC transporter" evidence="5">
    <location>
        <begin position="32"/>
        <end position="287"/>
    </location>
</feature>
<evidence type="ECO:0000256" key="3">
    <source>
        <dbReference type="ARBA" id="ARBA00022840"/>
    </source>
</evidence>
<dbReference type="GO" id="GO:0005524">
    <property type="term" value="F:ATP binding"/>
    <property type="evidence" value="ECO:0007669"/>
    <property type="project" value="UniProtKB-KW"/>
</dbReference>
<keyword evidence="4" id="KW-0175">Coiled coil</keyword>
<evidence type="ECO:0000256" key="1">
    <source>
        <dbReference type="ARBA" id="ARBA00022737"/>
    </source>
</evidence>